<name>A0A420P2G1_FUSOX</name>
<sequence length="68" mass="7795">MANIWSDLLSLKLKEAKNTAKHFDEIRILIKRYQAADASIPDEIERETFISSVEGISDDWVGGLRFNQ</sequence>
<accession>A0A420P2G1</accession>
<evidence type="ECO:0000313" key="2">
    <source>
        <dbReference type="Proteomes" id="UP000285084"/>
    </source>
</evidence>
<organism evidence="1 2">
    <name type="scientific">Fusarium oxysporum</name>
    <name type="common">Fusarium vascular wilt</name>
    <dbReference type="NCBI Taxonomy" id="5507"/>
    <lineage>
        <taxon>Eukaryota</taxon>
        <taxon>Fungi</taxon>
        <taxon>Dikarya</taxon>
        <taxon>Ascomycota</taxon>
        <taxon>Pezizomycotina</taxon>
        <taxon>Sordariomycetes</taxon>
        <taxon>Hypocreomycetidae</taxon>
        <taxon>Hypocreales</taxon>
        <taxon>Nectriaceae</taxon>
        <taxon>Fusarium</taxon>
        <taxon>Fusarium oxysporum species complex</taxon>
    </lineage>
</organism>
<gene>
    <name evidence="1" type="ORF">BFJ69_g935</name>
</gene>
<proteinExistence type="predicted"/>
<dbReference type="Proteomes" id="UP000285084">
    <property type="component" value="Unassembled WGS sequence"/>
</dbReference>
<evidence type="ECO:0000313" key="1">
    <source>
        <dbReference type="EMBL" id="RKK86713.1"/>
    </source>
</evidence>
<reference evidence="1 2" key="1">
    <citation type="journal article" date="2018" name="Sci. Rep.">
        <title>Characterisation of pathogen-specific regions and novel effector candidates in Fusarium oxysporum f. sp. cepae.</title>
        <authorList>
            <person name="Armitage A.D."/>
            <person name="Taylor A."/>
            <person name="Sobczyk M.K."/>
            <person name="Baxter L."/>
            <person name="Greenfield B.P."/>
            <person name="Bates H.J."/>
            <person name="Wilson F."/>
            <person name="Jackson A.C."/>
            <person name="Ott S."/>
            <person name="Harrison R.J."/>
            <person name="Clarkson J.P."/>
        </authorList>
    </citation>
    <scope>NUCLEOTIDE SEQUENCE [LARGE SCALE GENOMIC DNA]</scope>
    <source>
        <strain evidence="1 2">Fo_A13</strain>
    </source>
</reference>
<comment type="caution">
    <text evidence="1">The sequence shown here is derived from an EMBL/GenBank/DDBJ whole genome shotgun (WGS) entry which is preliminary data.</text>
</comment>
<dbReference type="EMBL" id="MRCX01000004">
    <property type="protein sequence ID" value="RKK86713.1"/>
    <property type="molecule type" value="Genomic_DNA"/>
</dbReference>
<protein>
    <submittedName>
        <fullName evidence="1">Uncharacterized protein</fullName>
    </submittedName>
</protein>
<dbReference type="AlphaFoldDB" id="A0A420P2G1"/>